<sequence length="705" mass="79579">MAANEGSINVHDHGLALDEQKRRVKCNYCGKVVSGFTRLKCHLGGIRGDVVPCEEVPTNVKELMRSKLLEKKRGNLSKEVGELYHPNLPWKRNGCSHSIGVSHNKLETTQTAAIGCKKRVKVDSISKNSMTESVSFPTRRIGSLGIEDSSLRQAKKCIGRFFYETGIDFSAAKFPSFERMINSTLGCGLIGYKIPSCQELKGWILQDEVKEMQPYVKEIRNSWARTGCSILLDGWIDEKGRNLINILVDCPQGPIYLRSSDISGFVGDVDALKALFDEVIEEVGIENVVQIITYSTSACMEAVGKQLMEKHRTFFWTVSASHCIGLMLEKMGMMDPIKGILEEAKRITKFIHSHATVLKLVRYHTNGCNLVKPSKIRSAMPFLTLENIVSEKENLKKMFISSEWNTSIWASSRDGKRVADLVVDRSFWTRATMVLKATIPLVRVLDLINDGDKPQLGYIYETIDQAKETIKEEFNNKKAQYMPFWRAIDEIWNNHLHSPLHSAGYFLNPSLFYSSDFFTDAEVASGLLCCIVRMVEDKHVQDLVSLQVDKYRAAKGAFGQGSAIDRRSNIPPALWWSYYGGQCPELQRLAIRILSQTCDGASKYELKRSLTEKLLTKGRNRIEQQRLSDLAFVHYNLRLQNFESGVSSDIGDEEIDPMDDWVVDEAQEILSQNDEPTWMDLDCATTNGGVINEGSPSFHPKEEPR</sequence>
<dbReference type="Pfam" id="PF04937">
    <property type="entry name" value="DUF659"/>
    <property type="match status" value="1"/>
</dbReference>
<accession>A0A5B6ZU29</accession>
<evidence type="ECO:0000259" key="1">
    <source>
        <dbReference type="Pfam" id="PF04937"/>
    </source>
</evidence>
<dbReference type="InterPro" id="IPR007021">
    <property type="entry name" value="DUF659"/>
</dbReference>
<protein>
    <recommendedName>
        <fullName evidence="4">DUF659 domain-containing protein</fullName>
    </recommendedName>
</protein>
<feature type="domain" description="DUF659" evidence="1">
    <location>
        <begin position="195"/>
        <end position="347"/>
    </location>
</feature>
<name>A0A5B6ZU29_DAVIN</name>
<reference evidence="3" key="1">
    <citation type="submission" date="2019-08" db="EMBL/GenBank/DDBJ databases">
        <title>Reference gene set and small RNA set construction with multiple tissues from Davidia involucrata Baill.</title>
        <authorList>
            <person name="Yang H."/>
            <person name="Zhou C."/>
            <person name="Li G."/>
            <person name="Wang J."/>
            <person name="Gao P."/>
            <person name="Wang M."/>
            <person name="Wang R."/>
            <person name="Zhao Y."/>
        </authorList>
    </citation>
    <scope>NUCLEOTIDE SEQUENCE</scope>
    <source>
        <tissue evidence="3">Mixed with DoveR01_LX</tissue>
    </source>
</reference>
<evidence type="ECO:0000259" key="2">
    <source>
        <dbReference type="Pfam" id="PF05699"/>
    </source>
</evidence>
<feature type="domain" description="HAT C-terminal dimerisation" evidence="2">
    <location>
        <begin position="566"/>
        <end position="637"/>
    </location>
</feature>
<proteinExistence type="predicted"/>
<dbReference type="InterPro" id="IPR008906">
    <property type="entry name" value="HATC_C_dom"/>
</dbReference>
<evidence type="ECO:0000313" key="3">
    <source>
        <dbReference type="EMBL" id="MPA48070.1"/>
    </source>
</evidence>
<dbReference type="SUPFAM" id="SSF53098">
    <property type="entry name" value="Ribonuclease H-like"/>
    <property type="match status" value="1"/>
</dbReference>
<dbReference type="EMBL" id="GHES01017511">
    <property type="protein sequence ID" value="MPA48070.1"/>
    <property type="molecule type" value="Transcribed_RNA"/>
</dbReference>
<dbReference type="AlphaFoldDB" id="A0A5B6ZU29"/>
<organism evidence="3">
    <name type="scientific">Davidia involucrata</name>
    <name type="common">Dove tree</name>
    <dbReference type="NCBI Taxonomy" id="16924"/>
    <lineage>
        <taxon>Eukaryota</taxon>
        <taxon>Viridiplantae</taxon>
        <taxon>Streptophyta</taxon>
        <taxon>Embryophyta</taxon>
        <taxon>Tracheophyta</taxon>
        <taxon>Spermatophyta</taxon>
        <taxon>Magnoliopsida</taxon>
        <taxon>eudicotyledons</taxon>
        <taxon>Gunneridae</taxon>
        <taxon>Pentapetalae</taxon>
        <taxon>asterids</taxon>
        <taxon>Cornales</taxon>
        <taxon>Nyssaceae</taxon>
        <taxon>Davidia</taxon>
    </lineage>
</organism>
<dbReference type="InterPro" id="IPR012337">
    <property type="entry name" value="RNaseH-like_sf"/>
</dbReference>
<dbReference type="PANTHER" id="PTHR32166">
    <property type="entry name" value="OSJNBA0013A04.12 PROTEIN"/>
    <property type="match status" value="1"/>
</dbReference>
<dbReference type="GO" id="GO:0046983">
    <property type="term" value="F:protein dimerization activity"/>
    <property type="evidence" value="ECO:0007669"/>
    <property type="project" value="InterPro"/>
</dbReference>
<gene>
    <name evidence="3" type="ORF">Din_017511</name>
</gene>
<dbReference type="Pfam" id="PF05699">
    <property type="entry name" value="Dimer_Tnp_hAT"/>
    <property type="match status" value="1"/>
</dbReference>
<evidence type="ECO:0008006" key="4">
    <source>
        <dbReference type="Google" id="ProtNLM"/>
    </source>
</evidence>
<dbReference type="PANTHER" id="PTHR32166:SF63">
    <property type="entry name" value="HAT TRANSPOSON SUPERFAMILY PROTEIN"/>
    <property type="match status" value="1"/>
</dbReference>